<dbReference type="KEGG" id="sgn:SGRA_0797"/>
<dbReference type="STRING" id="984262.SGRA_0797"/>
<dbReference type="Proteomes" id="UP000007519">
    <property type="component" value="Chromosome"/>
</dbReference>
<dbReference type="RefSeq" id="WP_015691187.1">
    <property type="nucleotide sequence ID" value="NC_016940.1"/>
</dbReference>
<keyword evidence="2" id="KW-1185">Reference proteome</keyword>
<dbReference type="AlphaFoldDB" id="H6L1Z8"/>
<reference evidence="1 2" key="1">
    <citation type="journal article" date="2012" name="Stand. Genomic Sci.">
        <title>Complete genome sequencing and analysis of Saprospira grandis str. Lewin, a predatory marine bacterium.</title>
        <authorList>
            <person name="Saw J.H."/>
            <person name="Yuryev A."/>
            <person name="Kanbe M."/>
            <person name="Hou S."/>
            <person name="Young A.G."/>
            <person name="Aizawa S."/>
            <person name="Alam M."/>
        </authorList>
    </citation>
    <scope>NUCLEOTIDE SEQUENCE [LARGE SCALE GENOMIC DNA]</scope>
    <source>
        <strain evidence="1 2">Lewin</strain>
    </source>
</reference>
<gene>
    <name evidence="1" type="ordered locus">SGRA_0797</name>
</gene>
<dbReference type="EMBL" id="CP002831">
    <property type="protein sequence ID" value="AFC23535.1"/>
    <property type="molecule type" value="Genomic_DNA"/>
</dbReference>
<proteinExistence type="predicted"/>
<dbReference type="HOGENOM" id="CLU_1460308_0_0_10"/>
<protein>
    <submittedName>
        <fullName evidence="1">Uncharacterized protein</fullName>
    </submittedName>
</protein>
<accession>H6L1Z8</accession>
<organism evidence="1 2">
    <name type="scientific">Saprospira grandis (strain Lewin)</name>
    <dbReference type="NCBI Taxonomy" id="984262"/>
    <lineage>
        <taxon>Bacteria</taxon>
        <taxon>Pseudomonadati</taxon>
        <taxon>Bacteroidota</taxon>
        <taxon>Saprospiria</taxon>
        <taxon>Saprospirales</taxon>
        <taxon>Saprospiraceae</taxon>
        <taxon>Saprospira</taxon>
    </lineage>
</organism>
<sequence>MKNYPKIEVQDGIILWDKSAYYPEKTAIGTNNKFAFGNHAYFLQKDDELEIGYKFWIRKNICYSKSKIEEIQLIHQYLYQHNWTNNAFDLFPFIYNENLHYGLIVEHAFYSAGGRTYFDKDDFRKFCQRTKSLKKREFKNERELGIGWEDKYPEKTFYVGDNNLMKTKYGKTILFDIDPRWSMNR</sequence>
<name>H6L1Z8_SAPGL</name>
<evidence type="ECO:0000313" key="1">
    <source>
        <dbReference type="EMBL" id="AFC23535.1"/>
    </source>
</evidence>
<evidence type="ECO:0000313" key="2">
    <source>
        <dbReference type="Proteomes" id="UP000007519"/>
    </source>
</evidence>